<sequence>MKRLVKKNSFKMLLSENTTKATACLIREILKLVETEKKLEALFRTLHYTRFQLQIIHASPALTVEMGEKCIGVTLCH</sequence>
<reference evidence="1 2" key="1">
    <citation type="submission" date="2014-07" db="EMBL/GenBank/DDBJ databases">
        <authorList>
            <person name="McCorrison J."/>
            <person name="Sanka R."/>
            <person name="Torralba M."/>
            <person name="Gillis M."/>
            <person name="Haft D.H."/>
            <person name="Methe B."/>
            <person name="Sutton G."/>
            <person name="Nelson K.E."/>
        </authorList>
    </citation>
    <scope>NUCLEOTIDE SEQUENCE [LARGE SCALE GENOMIC DNA]</scope>
    <source>
        <strain evidence="1 2">DNF00424</strain>
    </source>
</reference>
<evidence type="ECO:0000313" key="2">
    <source>
        <dbReference type="Proteomes" id="UP000029533"/>
    </source>
</evidence>
<gene>
    <name evidence="1" type="ORF">HMPREF2132_08925</name>
</gene>
<protein>
    <submittedName>
        <fullName evidence="1">Ribosome biogenesis protein</fullName>
    </submittedName>
</protein>
<name>A0AAW3FDW6_9BACT</name>
<dbReference type="Proteomes" id="UP000029533">
    <property type="component" value="Unassembled WGS sequence"/>
</dbReference>
<organism evidence="1 2">
    <name type="scientific">Prevotella histicola JCM 15637 = DNF00424</name>
    <dbReference type="NCBI Taxonomy" id="1236504"/>
    <lineage>
        <taxon>Bacteria</taxon>
        <taxon>Pseudomonadati</taxon>
        <taxon>Bacteroidota</taxon>
        <taxon>Bacteroidia</taxon>
        <taxon>Bacteroidales</taxon>
        <taxon>Prevotellaceae</taxon>
        <taxon>Prevotella</taxon>
    </lineage>
</organism>
<dbReference type="RefSeq" id="WP_036870456.1">
    <property type="nucleotide sequence ID" value="NZ_JRNJ01000072.1"/>
</dbReference>
<dbReference type="EMBL" id="JRNJ01000072">
    <property type="protein sequence ID" value="KGF25812.1"/>
    <property type="molecule type" value="Genomic_DNA"/>
</dbReference>
<accession>A0AAW3FDW6</accession>
<proteinExistence type="predicted"/>
<comment type="caution">
    <text evidence="1">The sequence shown here is derived from an EMBL/GenBank/DDBJ whole genome shotgun (WGS) entry which is preliminary data.</text>
</comment>
<evidence type="ECO:0000313" key="1">
    <source>
        <dbReference type="EMBL" id="KGF25812.1"/>
    </source>
</evidence>
<dbReference type="AlphaFoldDB" id="A0AAW3FDW6"/>